<gene>
    <name evidence="3" type="ORF">SteCoe_21837</name>
</gene>
<evidence type="ECO:0000313" key="3">
    <source>
        <dbReference type="EMBL" id="OMJ78357.1"/>
    </source>
</evidence>
<feature type="region of interest" description="Disordered" evidence="1">
    <location>
        <begin position="319"/>
        <end position="349"/>
    </location>
</feature>
<protein>
    <recommendedName>
        <fullName evidence="2">Calponin-homology (CH) domain-containing protein</fullName>
    </recommendedName>
</protein>
<organism evidence="3 4">
    <name type="scientific">Stentor coeruleus</name>
    <dbReference type="NCBI Taxonomy" id="5963"/>
    <lineage>
        <taxon>Eukaryota</taxon>
        <taxon>Sar</taxon>
        <taxon>Alveolata</taxon>
        <taxon>Ciliophora</taxon>
        <taxon>Postciliodesmatophora</taxon>
        <taxon>Heterotrichea</taxon>
        <taxon>Heterotrichida</taxon>
        <taxon>Stentoridae</taxon>
        <taxon>Stentor</taxon>
    </lineage>
</organism>
<feature type="compositionally biased region" description="Basic and acidic residues" evidence="1">
    <location>
        <begin position="327"/>
        <end position="349"/>
    </location>
</feature>
<dbReference type="Proteomes" id="UP000187209">
    <property type="component" value="Unassembled WGS sequence"/>
</dbReference>
<evidence type="ECO:0000256" key="1">
    <source>
        <dbReference type="SAM" id="MobiDB-lite"/>
    </source>
</evidence>
<feature type="domain" description="Calponin-homology (CH)" evidence="2">
    <location>
        <begin position="351"/>
        <end position="462"/>
    </location>
</feature>
<name>A0A1R2BNK1_9CILI</name>
<dbReference type="InterPro" id="IPR036872">
    <property type="entry name" value="CH_dom_sf"/>
</dbReference>
<accession>A0A1R2BNK1</accession>
<dbReference type="SUPFAM" id="SSF47576">
    <property type="entry name" value="Calponin-homology domain, CH-domain"/>
    <property type="match status" value="2"/>
</dbReference>
<dbReference type="CDD" id="cd00014">
    <property type="entry name" value="CH_SF"/>
    <property type="match status" value="1"/>
</dbReference>
<dbReference type="AlphaFoldDB" id="A0A1R2BNK1"/>
<proteinExistence type="predicted"/>
<dbReference type="Pfam" id="PF00307">
    <property type="entry name" value="CH"/>
    <property type="match status" value="1"/>
</dbReference>
<sequence length="801" mass="90057">MASLQLQETIETEHRILLDWVNSINLPSCLLVSSSATLRQGPALNDIASLILNQALPQNIYRENIDTDHKILHNLKNLIKEISSLLPNNLSRLTARDLMTDDTKLFLILRWMVKILDFPFYQKLKSSFAQIYAKVDPIRKEESKFEKIKGASMGNILENTARVRSSEMSEFGGTLAVKGVDIIRILKDIHVFTGKSQEEFISLCETGELLAVLINVLEGKDEKIKGILKKPKTATAKSANIVKVLKYLRAFPKMSGTFMWSDKEIADGNIEVIKGLIYDILTFYKKIPKGKGSSVQRNSAIASPALEMNSPKLLIQKSSPKRQTKARISEPKEYKETYTEEMPERNVEVSEESKDRISEWLIALDLGHLMVNPTGDFNGDNLRNGVIFCELAGLIEGRGSLVKYYNPKSVIEARENIEISFTVLREHDRGVPVSLLSNPNRIIRGETEAIWGLLCHIMLAYPTLSAAIPKIVFKDLPYSADEIRELQESLLAFILSKGVLDRSRIPDSFQELLPDIVSGVLLCDLVGRVIDKPITGVFRSPTTQALALSNVKKALTPLQSIRKMGMKYVWLDEEILKGNYGVILGLLEDLHRFSDGVPPRQRGENYHKDGPYFGRPLAGILRQGKSHQKLNISLSSEVHEKQNQSTAGSRALVHSSSTAMADLKSLEATPQAESNPYLQGFNWLVHIEIELPVNLNLTQDVILDFKTGELFSDIIEKLERSKIPGLHPKVTTQAGCLHNLSKVFGILRNKPGFPSYLCFVEEDVYRGDGEIIRAVLNEIYKIYRRTILSMKSFYMKKLALD</sequence>
<dbReference type="Gene3D" id="1.10.418.10">
    <property type="entry name" value="Calponin-like domain"/>
    <property type="match status" value="3"/>
</dbReference>
<dbReference type="PROSITE" id="PS50021">
    <property type="entry name" value="CH"/>
    <property type="match status" value="2"/>
</dbReference>
<dbReference type="OrthoDB" id="297227at2759"/>
<feature type="domain" description="Calponin-homology (CH)" evidence="2">
    <location>
        <begin position="484"/>
        <end position="595"/>
    </location>
</feature>
<dbReference type="InterPro" id="IPR001715">
    <property type="entry name" value="CH_dom"/>
</dbReference>
<evidence type="ECO:0000259" key="2">
    <source>
        <dbReference type="PROSITE" id="PS50021"/>
    </source>
</evidence>
<dbReference type="EMBL" id="MPUH01000525">
    <property type="protein sequence ID" value="OMJ78357.1"/>
    <property type="molecule type" value="Genomic_DNA"/>
</dbReference>
<evidence type="ECO:0000313" key="4">
    <source>
        <dbReference type="Proteomes" id="UP000187209"/>
    </source>
</evidence>
<comment type="caution">
    <text evidence="3">The sequence shown here is derived from an EMBL/GenBank/DDBJ whole genome shotgun (WGS) entry which is preliminary data.</text>
</comment>
<reference evidence="3 4" key="1">
    <citation type="submission" date="2016-11" db="EMBL/GenBank/DDBJ databases">
        <title>The macronuclear genome of Stentor coeruleus: a giant cell with tiny introns.</title>
        <authorList>
            <person name="Slabodnick M."/>
            <person name="Ruby J.G."/>
            <person name="Reiff S.B."/>
            <person name="Swart E.C."/>
            <person name="Gosai S."/>
            <person name="Prabakaran S."/>
            <person name="Witkowska E."/>
            <person name="Larue G.E."/>
            <person name="Fisher S."/>
            <person name="Freeman R.M."/>
            <person name="Gunawardena J."/>
            <person name="Chu W."/>
            <person name="Stover N.A."/>
            <person name="Gregory B.D."/>
            <person name="Nowacki M."/>
            <person name="Derisi J."/>
            <person name="Roy S.W."/>
            <person name="Marshall W.F."/>
            <person name="Sood P."/>
        </authorList>
    </citation>
    <scope>NUCLEOTIDE SEQUENCE [LARGE SCALE GENOMIC DNA]</scope>
    <source>
        <strain evidence="3">WM001</strain>
    </source>
</reference>
<keyword evidence="4" id="KW-1185">Reference proteome</keyword>